<keyword evidence="3" id="KW-1185">Reference proteome</keyword>
<gene>
    <name evidence="2" type="ORF">Anas_13348</name>
</gene>
<dbReference type="Pfam" id="PF04383">
    <property type="entry name" value="KilA-N"/>
    <property type="match status" value="1"/>
</dbReference>
<proteinExistence type="predicted"/>
<dbReference type="AlphaFoldDB" id="A0A5N5T392"/>
<evidence type="ECO:0000313" key="3">
    <source>
        <dbReference type="Proteomes" id="UP000326759"/>
    </source>
</evidence>
<dbReference type="EMBL" id="SEYY01014147">
    <property type="protein sequence ID" value="KAB7500378.1"/>
    <property type="molecule type" value="Genomic_DNA"/>
</dbReference>
<dbReference type="PROSITE" id="PS51301">
    <property type="entry name" value="KILA_N"/>
    <property type="match status" value="1"/>
</dbReference>
<accession>A0A5N5T392</accession>
<name>A0A5N5T392_9CRUS</name>
<protein>
    <recommendedName>
        <fullName evidence="1">KilA-N domain-containing protein</fullName>
    </recommendedName>
</protein>
<dbReference type="InterPro" id="IPR017880">
    <property type="entry name" value="KilA_N"/>
</dbReference>
<sequence length="114" mass="13786">MELFKYFKRINKRNDMDFNKLITKKIKDTFYYIQYDEFELILNKENNYIKATKLCQLGNVNHKTFKRWNSLNTSKELIKEVKRFNVILEGENSRPPRLLITIDLCGKYKPDSLI</sequence>
<evidence type="ECO:0000313" key="2">
    <source>
        <dbReference type="EMBL" id="KAB7500378.1"/>
    </source>
</evidence>
<dbReference type="InterPro" id="IPR018004">
    <property type="entry name" value="KilA/APSES_HTH"/>
</dbReference>
<reference evidence="2 3" key="1">
    <citation type="journal article" date="2019" name="PLoS Biol.">
        <title>Sex chromosomes control vertical transmission of feminizing Wolbachia symbionts in an isopod.</title>
        <authorList>
            <person name="Becking T."/>
            <person name="Chebbi M.A."/>
            <person name="Giraud I."/>
            <person name="Moumen B."/>
            <person name="Laverre T."/>
            <person name="Caubet Y."/>
            <person name="Peccoud J."/>
            <person name="Gilbert C."/>
            <person name="Cordaux R."/>
        </authorList>
    </citation>
    <scope>NUCLEOTIDE SEQUENCE [LARGE SCALE GENOMIC DNA]</scope>
    <source>
        <strain evidence="2">ANa2</strain>
        <tissue evidence="2">Whole body excluding digestive tract and cuticle</tissue>
    </source>
</reference>
<dbReference type="Proteomes" id="UP000326759">
    <property type="component" value="Unassembled WGS sequence"/>
</dbReference>
<organism evidence="2 3">
    <name type="scientific">Armadillidium nasatum</name>
    <dbReference type="NCBI Taxonomy" id="96803"/>
    <lineage>
        <taxon>Eukaryota</taxon>
        <taxon>Metazoa</taxon>
        <taxon>Ecdysozoa</taxon>
        <taxon>Arthropoda</taxon>
        <taxon>Crustacea</taxon>
        <taxon>Multicrustacea</taxon>
        <taxon>Malacostraca</taxon>
        <taxon>Eumalacostraca</taxon>
        <taxon>Peracarida</taxon>
        <taxon>Isopoda</taxon>
        <taxon>Oniscidea</taxon>
        <taxon>Crinocheta</taxon>
        <taxon>Armadillidiidae</taxon>
        <taxon>Armadillidium</taxon>
    </lineage>
</organism>
<evidence type="ECO:0000259" key="1">
    <source>
        <dbReference type="PROSITE" id="PS51301"/>
    </source>
</evidence>
<dbReference type="OrthoDB" id="6472712at2759"/>
<comment type="caution">
    <text evidence="2">The sequence shown here is derived from an EMBL/GenBank/DDBJ whole genome shotgun (WGS) entry which is preliminary data.</text>
</comment>
<feature type="domain" description="KilA-N" evidence="1">
    <location>
        <begin position="29"/>
        <end position="114"/>
    </location>
</feature>